<organism evidence="2 3">
    <name type="scientific">Methylophilales bacterium HTCC2181</name>
    <dbReference type="NCBI Taxonomy" id="383631"/>
    <lineage>
        <taxon>Bacteria</taxon>
        <taxon>Pseudomonadati</taxon>
        <taxon>Pseudomonadota</taxon>
        <taxon>Betaproteobacteria</taxon>
        <taxon>Nitrosomonadales</taxon>
        <taxon>OM43 clade</taxon>
    </lineage>
</organism>
<reference evidence="2 3" key="1">
    <citation type="submission" date="2006-11" db="EMBL/GenBank/DDBJ databases">
        <authorList>
            <person name="Giovannoni S."/>
            <person name="Vergin K."/>
            <person name="Ferriera S."/>
            <person name="Johnson J."/>
            <person name="Kravitz S."/>
            <person name="Beeson K."/>
            <person name="Sutton G."/>
            <person name="Rogers Y.-H."/>
            <person name="Friedman R."/>
            <person name="Frazier M."/>
            <person name="Venter J.C."/>
        </authorList>
    </citation>
    <scope>NUCLEOTIDE SEQUENCE [LARGE SCALE GENOMIC DNA]</scope>
    <source>
        <strain evidence="2 3">HTCC2181</strain>
    </source>
</reference>
<dbReference type="Proteomes" id="UP000054262">
    <property type="component" value="Unassembled WGS sequence"/>
</dbReference>
<dbReference type="AlphaFoldDB" id="A0P6U5"/>
<sequence>MQEMFKKNIQLFIVLFALLFNVQASLSHDVEHVFHDANTELEHDNEDCLLKHNLVTSNGLEKSYRFDFSSENGFSDNNKVTSFLVARFTLYQSRAP</sequence>
<protein>
    <submittedName>
        <fullName evidence="2">Uncharacterized protein</fullName>
    </submittedName>
</protein>
<feature type="chain" id="PRO_5002628067" evidence="1">
    <location>
        <begin position="25"/>
        <end position="96"/>
    </location>
</feature>
<proteinExistence type="predicted"/>
<keyword evidence="1" id="KW-0732">Signal</keyword>
<name>A0P6U5_9PROT</name>
<feature type="signal peptide" evidence="1">
    <location>
        <begin position="1"/>
        <end position="24"/>
    </location>
</feature>
<comment type="caution">
    <text evidence="2">The sequence shown here is derived from an EMBL/GenBank/DDBJ whole genome shotgun (WGS) entry which is preliminary data.</text>
</comment>
<gene>
    <name evidence="2" type="ORF">MB2181_04240</name>
</gene>
<evidence type="ECO:0000313" key="2">
    <source>
        <dbReference type="EMBL" id="EAV47255.1"/>
    </source>
</evidence>
<accession>A0P6U5</accession>
<dbReference type="EMBL" id="AAUX01000001">
    <property type="protein sequence ID" value="EAV47255.1"/>
    <property type="molecule type" value="Genomic_DNA"/>
</dbReference>
<evidence type="ECO:0000256" key="1">
    <source>
        <dbReference type="SAM" id="SignalP"/>
    </source>
</evidence>
<evidence type="ECO:0000313" key="3">
    <source>
        <dbReference type="Proteomes" id="UP000054262"/>
    </source>
</evidence>
<keyword evidence="3" id="KW-1185">Reference proteome</keyword>